<dbReference type="EMBL" id="AYTS01000039">
    <property type="protein sequence ID" value="OOP57226.1"/>
    <property type="molecule type" value="Genomic_DNA"/>
</dbReference>
<dbReference type="Gene3D" id="2.10.260.10">
    <property type="match status" value="1"/>
</dbReference>
<dbReference type="AlphaFoldDB" id="A0A1V4AVT3"/>
<dbReference type="NCBIfam" id="TIGR01439">
    <property type="entry name" value="lp_hng_hel_AbrB"/>
    <property type="match status" value="1"/>
</dbReference>
<dbReference type="SUPFAM" id="SSF89447">
    <property type="entry name" value="AbrB/MazE/MraZ-like"/>
    <property type="match status" value="1"/>
</dbReference>
<evidence type="ECO:0000313" key="2">
    <source>
        <dbReference type="EMBL" id="OOP57226.1"/>
    </source>
</evidence>
<dbReference type="GO" id="GO:0003677">
    <property type="term" value="F:DNA binding"/>
    <property type="evidence" value="ECO:0007669"/>
    <property type="project" value="InterPro"/>
</dbReference>
<gene>
    <name evidence="2" type="ORF">AYP45_04675</name>
</gene>
<reference evidence="2 3" key="1">
    <citation type="journal article" date="2017" name="Water Res.">
        <title>Discovery and metagenomic analysis of an anammox bacterial enrichment related to Candidatus "Brocadia caroliniensis" in a full-scale glycerol-fed nitritation-denitritation separate centrate treatment process.</title>
        <authorList>
            <person name="Park H."/>
            <person name="Brotto A.C."/>
            <person name="van Loosdrecht M.C."/>
            <person name="Chandran K."/>
        </authorList>
    </citation>
    <scope>NUCLEOTIDE SEQUENCE [LARGE SCALE GENOMIC DNA]</scope>
    <source>
        <strain evidence="2">26THWARD</strain>
    </source>
</reference>
<sequence>MKSKITSKFQITIPREIRERLHLGVSDSIEWKIEENRIFVEPANKPFLKYKGSIKVEAGNIKEDILKARRMWTLKNT</sequence>
<dbReference type="Proteomes" id="UP000189681">
    <property type="component" value="Unassembled WGS sequence"/>
</dbReference>
<feature type="domain" description="SpoVT-AbrB" evidence="1">
    <location>
        <begin position="3"/>
        <end position="48"/>
    </location>
</feature>
<name>A0A1V4AVT3_9BACT</name>
<proteinExistence type="predicted"/>
<evidence type="ECO:0000313" key="3">
    <source>
        <dbReference type="Proteomes" id="UP000189681"/>
    </source>
</evidence>
<comment type="caution">
    <text evidence="2">The sequence shown here is derived from an EMBL/GenBank/DDBJ whole genome shotgun (WGS) entry which is preliminary data.</text>
</comment>
<dbReference type="InterPro" id="IPR007159">
    <property type="entry name" value="SpoVT-AbrB_dom"/>
</dbReference>
<dbReference type="STRING" id="1004156.AYP45_04675"/>
<dbReference type="SMART" id="SM00966">
    <property type="entry name" value="SpoVT_AbrB"/>
    <property type="match status" value="1"/>
</dbReference>
<dbReference type="Pfam" id="PF04014">
    <property type="entry name" value="MazE_antitoxin"/>
    <property type="match status" value="1"/>
</dbReference>
<accession>A0A1V4AVT3</accession>
<evidence type="ECO:0000259" key="1">
    <source>
        <dbReference type="SMART" id="SM00966"/>
    </source>
</evidence>
<protein>
    <submittedName>
        <fullName evidence="2">AbrB family transcriptional regulator</fullName>
    </submittedName>
</protein>
<dbReference type="InterPro" id="IPR037914">
    <property type="entry name" value="SpoVT-AbrB_sf"/>
</dbReference>
<organism evidence="2 3">
    <name type="scientific">Candidatus Brocadia carolinensis</name>
    <dbReference type="NCBI Taxonomy" id="1004156"/>
    <lineage>
        <taxon>Bacteria</taxon>
        <taxon>Pseudomonadati</taxon>
        <taxon>Planctomycetota</taxon>
        <taxon>Candidatus Brocadiia</taxon>
        <taxon>Candidatus Brocadiales</taxon>
        <taxon>Candidatus Brocadiaceae</taxon>
        <taxon>Candidatus Brocadia</taxon>
    </lineage>
</organism>